<dbReference type="Gene3D" id="3.30.470.20">
    <property type="entry name" value="ATP-grasp fold, B domain"/>
    <property type="match status" value="1"/>
</dbReference>
<keyword evidence="4 10" id="KW-0317">Glutathione biosynthesis</keyword>
<name>A0A060UQS7_9PROT</name>
<dbReference type="NCBIfam" id="NF003573">
    <property type="entry name" value="PRK05246.1"/>
    <property type="match status" value="1"/>
</dbReference>
<gene>
    <name evidence="10 12" type="primary">gshB</name>
    <name evidence="12" type="ORF">AFERRI_120017</name>
    <name evidence="13" type="ORF">AFERRI_30374</name>
</gene>
<dbReference type="InterPro" id="IPR013815">
    <property type="entry name" value="ATP_grasp_subdomain_1"/>
</dbReference>
<keyword evidence="9" id="KW-0464">Manganese</keyword>
<accession>A0A060UQS7</accession>
<evidence type="ECO:0000256" key="6">
    <source>
        <dbReference type="ARBA" id="ARBA00022741"/>
    </source>
</evidence>
<comment type="similarity">
    <text evidence="10">Belongs to the prokaryotic GSH synthase family.</text>
</comment>
<evidence type="ECO:0000256" key="10">
    <source>
        <dbReference type="HAMAP-Rule" id="MF_00162"/>
    </source>
</evidence>
<dbReference type="InterPro" id="IPR004218">
    <property type="entry name" value="GSHS_ATP-bd"/>
</dbReference>
<evidence type="ECO:0000256" key="4">
    <source>
        <dbReference type="ARBA" id="ARBA00022684"/>
    </source>
</evidence>
<dbReference type="InterPro" id="IPR004215">
    <property type="entry name" value="GSHS_N"/>
</dbReference>
<comment type="pathway">
    <text evidence="10">Sulfur metabolism; glutathione biosynthesis; glutathione from L-cysteine and L-glutamate: step 2/2.</text>
</comment>
<keyword evidence="7 10" id="KW-0067">ATP-binding</keyword>
<evidence type="ECO:0000256" key="1">
    <source>
        <dbReference type="ARBA" id="ARBA00001936"/>
    </source>
</evidence>
<keyword evidence="8" id="KW-0460">Magnesium</keyword>
<dbReference type="InterPro" id="IPR011761">
    <property type="entry name" value="ATP-grasp"/>
</dbReference>
<comment type="catalytic activity">
    <reaction evidence="10">
        <text>gamma-L-glutamyl-L-cysteine + glycine + ATP = glutathione + ADP + phosphate + H(+)</text>
        <dbReference type="Rhea" id="RHEA:13557"/>
        <dbReference type="ChEBI" id="CHEBI:15378"/>
        <dbReference type="ChEBI" id="CHEBI:30616"/>
        <dbReference type="ChEBI" id="CHEBI:43474"/>
        <dbReference type="ChEBI" id="CHEBI:57305"/>
        <dbReference type="ChEBI" id="CHEBI:57925"/>
        <dbReference type="ChEBI" id="CHEBI:58173"/>
        <dbReference type="ChEBI" id="CHEBI:456216"/>
        <dbReference type="EC" id="6.3.2.3"/>
    </reaction>
</comment>
<keyword evidence="5" id="KW-0479">Metal-binding</keyword>
<dbReference type="PROSITE" id="PS50975">
    <property type="entry name" value="ATP_GRASP"/>
    <property type="match status" value="1"/>
</dbReference>
<dbReference type="RefSeq" id="WP_035191236.1">
    <property type="nucleotide sequence ID" value="NZ_CCCS020000004.1"/>
</dbReference>
<feature type="domain" description="ATP-grasp" evidence="11">
    <location>
        <begin position="124"/>
        <end position="309"/>
    </location>
</feature>
<keyword evidence="14" id="KW-1185">Reference proteome</keyword>
<evidence type="ECO:0000256" key="7">
    <source>
        <dbReference type="ARBA" id="ARBA00022840"/>
    </source>
</evidence>
<evidence type="ECO:0000313" key="13">
    <source>
        <dbReference type="EMBL" id="SMH66637.1"/>
    </source>
</evidence>
<evidence type="ECO:0000256" key="8">
    <source>
        <dbReference type="ARBA" id="ARBA00022842"/>
    </source>
</evidence>
<comment type="cofactor">
    <cofactor evidence="2">
        <name>Mg(2+)</name>
        <dbReference type="ChEBI" id="CHEBI:18420"/>
    </cofactor>
</comment>
<protein>
    <recommendedName>
        <fullName evidence="10">Glutathione synthetase</fullName>
        <ecNumber evidence="10">6.3.2.3</ecNumber>
    </recommendedName>
    <alternativeName>
        <fullName evidence="10">GSH synthetase</fullName>
        <shortName evidence="10">GSH-S</shortName>
        <shortName evidence="10">GSHase</shortName>
    </alternativeName>
    <alternativeName>
        <fullName evidence="10">Glutathione synthase</fullName>
    </alternativeName>
</protein>
<dbReference type="InterPro" id="IPR016185">
    <property type="entry name" value="PreATP-grasp_dom_sf"/>
</dbReference>
<dbReference type="HAMAP" id="MF_00162">
    <property type="entry name" value="GSH_S"/>
    <property type="match status" value="1"/>
</dbReference>
<keyword evidence="6 10" id="KW-0547">Nucleotide-binding</keyword>
<sequence length="312" mass="33993">MSMLKAAILMDPIIGIKPAKDTTFAMLLAAQARGHQCWVFTLSDLFLRDGSAWGRLSAVVARDGVEDYCTLGEPEERPLADMDVVLMRKDPPVDLEYLTACYLLEHAGTWVVNDPVTLRNANEKLYALHFPDFLPPLLVSRDLGDLRAFLVEHGEIVVKPLSARGGEGVFYLHLQDRNVGSILETVTGWGRHYVMAQRYLPAIRAGDKRILLVDGVPVSGAMLRVPSASDFRGNLVAGAQAVAAALTDRDQEICAAIGPALRAAGLLFVGLDVIGGYVTEINVTSPTGAREIKRFCGVDAADLLWQRLEQGR</sequence>
<evidence type="ECO:0000256" key="2">
    <source>
        <dbReference type="ARBA" id="ARBA00001946"/>
    </source>
</evidence>
<evidence type="ECO:0000256" key="5">
    <source>
        <dbReference type="ARBA" id="ARBA00022723"/>
    </source>
</evidence>
<dbReference type="SUPFAM" id="SSF52440">
    <property type="entry name" value="PreATP-grasp domain"/>
    <property type="match status" value="1"/>
</dbReference>
<dbReference type="Gene3D" id="3.30.1490.20">
    <property type="entry name" value="ATP-grasp fold, A domain"/>
    <property type="match status" value="1"/>
</dbReference>
<dbReference type="GO" id="GO:0005524">
    <property type="term" value="F:ATP binding"/>
    <property type="evidence" value="ECO:0007669"/>
    <property type="project" value="UniProtKB-UniRule"/>
</dbReference>
<organism evidence="12">
    <name type="scientific">Acidithiobacillus ferrivorans</name>
    <dbReference type="NCBI Taxonomy" id="160808"/>
    <lineage>
        <taxon>Bacteria</taxon>
        <taxon>Pseudomonadati</taxon>
        <taxon>Pseudomonadota</taxon>
        <taxon>Acidithiobacillia</taxon>
        <taxon>Acidithiobacillales</taxon>
        <taxon>Acidithiobacillaceae</taxon>
        <taxon>Acidithiobacillus</taxon>
    </lineage>
</organism>
<dbReference type="EMBL" id="CCCS020000004">
    <property type="protein sequence ID" value="CDQ08909.1"/>
    <property type="molecule type" value="Genomic_DNA"/>
</dbReference>
<reference evidence="13 14" key="3">
    <citation type="submission" date="2017-03" db="EMBL/GenBank/DDBJ databases">
        <authorList>
            <person name="Regsiter A."/>
            <person name="William W."/>
        </authorList>
    </citation>
    <scope>NUCLEOTIDE SEQUENCE [LARGE SCALE GENOMIC DNA]</scope>
    <source>
        <strain evidence="13">PRJEB5721</strain>
    </source>
</reference>
<dbReference type="EMBL" id="LT841305">
    <property type="protein sequence ID" value="SMH66637.1"/>
    <property type="molecule type" value="Genomic_DNA"/>
</dbReference>
<evidence type="ECO:0000256" key="3">
    <source>
        <dbReference type="ARBA" id="ARBA00022598"/>
    </source>
</evidence>
<evidence type="ECO:0000313" key="14">
    <source>
        <dbReference type="Proteomes" id="UP000193925"/>
    </source>
</evidence>
<dbReference type="PANTHER" id="PTHR21621">
    <property type="entry name" value="RIBOSOMAL PROTEIN S6 MODIFICATION PROTEIN"/>
    <property type="match status" value="1"/>
</dbReference>
<dbReference type="NCBIfam" id="TIGR01380">
    <property type="entry name" value="glut_syn"/>
    <property type="match status" value="1"/>
</dbReference>
<dbReference type="InterPro" id="IPR006284">
    <property type="entry name" value="Glut_synth_pro"/>
</dbReference>
<dbReference type="GO" id="GO:0005737">
    <property type="term" value="C:cytoplasm"/>
    <property type="evidence" value="ECO:0007669"/>
    <property type="project" value="TreeGrafter"/>
</dbReference>
<evidence type="ECO:0000313" key="12">
    <source>
        <dbReference type="EMBL" id="CDQ08909.1"/>
    </source>
</evidence>
<keyword evidence="3 10" id="KW-0436">Ligase</keyword>
<reference evidence="12" key="1">
    <citation type="submission" date="2014-03" db="EMBL/GenBank/DDBJ databases">
        <authorList>
            <person name="Genoscope - CEA"/>
        </authorList>
    </citation>
    <scope>NUCLEOTIDE SEQUENCE [LARGE SCALE GENOMIC DNA]</scope>
    <source>
        <strain evidence="12">CF27</strain>
    </source>
</reference>
<dbReference type="Proteomes" id="UP000193925">
    <property type="component" value="Chromosome AFERRI"/>
</dbReference>
<dbReference type="AlphaFoldDB" id="A0A060UQS7"/>
<comment type="cofactor">
    <cofactor evidence="1">
        <name>Mn(2+)</name>
        <dbReference type="ChEBI" id="CHEBI:29035"/>
    </cofactor>
</comment>
<proteinExistence type="inferred from homology"/>
<dbReference type="PANTHER" id="PTHR21621:SF4">
    <property type="entry name" value="GLUTATHIONE SYNTHETASE"/>
    <property type="match status" value="1"/>
</dbReference>
<dbReference type="UniPathway" id="UPA00142">
    <property type="reaction ID" value="UER00210"/>
</dbReference>
<evidence type="ECO:0000256" key="9">
    <source>
        <dbReference type="ARBA" id="ARBA00023211"/>
    </source>
</evidence>
<evidence type="ECO:0000259" key="11">
    <source>
        <dbReference type="PROSITE" id="PS50975"/>
    </source>
</evidence>
<dbReference type="EC" id="6.3.2.3" evidence="10"/>
<dbReference type="GO" id="GO:0004363">
    <property type="term" value="F:glutathione synthase activity"/>
    <property type="evidence" value="ECO:0007669"/>
    <property type="project" value="UniProtKB-UniRule"/>
</dbReference>
<dbReference type="GO" id="GO:0046872">
    <property type="term" value="F:metal ion binding"/>
    <property type="evidence" value="ECO:0007669"/>
    <property type="project" value="UniProtKB-KW"/>
</dbReference>
<reference evidence="12" key="2">
    <citation type="submission" date="2014-07" db="EMBL/GenBank/DDBJ databases">
        <title>Initial genome analysis of the psychrotolerant acidophile Acidithiobacillus ferrivorans CF27: insights into iron and sulfur oxidation pathways and into biofilm formation.</title>
        <authorList>
            <person name="Talla E."/>
            <person name="Hedrich S."/>
            <person name="Mangenot S."/>
            <person name="Ji B."/>
            <person name="Johnson D.B."/>
            <person name="Barbe V."/>
            <person name="Bonnefoy V."/>
        </authorList>
    </citation>
    <scope>NUCLEOTIDE SEQUENCE [LARGE SCALE GENOMIC DNA]</scope>
    <source>
        <strain evidence="12">CF27</strain>
    </source>
</reference>
<dbReference type="SUPFAM" id="SSF56059">
    <property type="entry name" value="Glutathione synthetase ATP-binding domain-like"/>
    <property type="match status" value="1"/>
</dbReference>
<dbReference type="Gene3D" id="3.40.50.20">
    <property type="match status" value="1"/>
</dbReference>
<dbReference type="Pfam" id="PF02951">
    <property type="entry name" value="GSH-S_N"/>
    <property type="match status" value="1"/>
</dbReference>
<dbReference type="Pfam" id="PF02955">
    <property type="entry name" value="GSH-S_ATP"/>
    <property type="match status" value="1"/>
</dbReference>